<sequence>MFRENTLKRTLAAGRPALGCWLDMRSPVAAEIVGLAGYDCAVIDHEHGPGSLGDGLALLQALSGTGCTGLMRVPANDPVYLKRALDIGVEGVMIPSVNSAEEARAAVAACRYPPTGLRGAAYGMARGADYGICGERYRDRCADELFIICQIETMQAVDAIPEIAAVDGVDMLFVGPYDLSGSFGRLGQFDDPEVLALLERAERAILASGTLYGTIPVKNRPMEQLIERGCHLVVAGGDIGFMRAGAVAQVDAFRKASGTGAGKGAGGRSEGGA</sequence>
<keyword evidence="2" id="KW-0479">Metal-binding</keyword>
<dbReference type="EMBL" id="JAGINP010000002">
    <property type="protein sequence ID" value="MBP2291004.1"/>
    <property type="molecule type" value="Genomic_DNA"/>
</dbReference>
<dbReference type="Gene3D" id="3.20.20.60">
    <property type="entry name" value="Phosphoenolpyruvate-binding domains"/>
    <property type="match status" value="1"/>
</dbReference>
<evidence type="ECO:0000256" key="1">
    <source>
        <dbReference type="ARBA" id="ARBA00005568"/>
    </source>
</evidence>
<dbReference type="RefSeq" id="WP_209764187.1">
    <property type="nucleotide sequence ID" value="NZ_JAGINP010000002.1"/>
</dbReference>
<accession>A0ABS4SFN3</accession>
<dbReference type="Pfam" id="PF03328">
    <property type="entry name" value="HpcH_HpaI"/>
    <property type="match status" value="1"/>
</dbReference>
<comment type="caution">
    <text evidence="5">The sequence shown here is derived from an EMBL/GenBank/DDBJ whole genome shotgun (WGS) entry which is preliminary data.</text>
</comment>
<keyword evidence="6" id="KW-1185">Reference proteome</keyword>
<evidence type="ECO:0000259" key="4">
    <source>
        <dbReference type="Pfam" id="PF03328"/>
    </source>
</evidence>
<dbReference type="InterPro" id="IPR050251">
    <property type="entry name" value="HpcH-HpaI_aldolase"/>
</dbReference>
<dbReference type="InterPro" id="IPR040442">
    <property type="entry name" value="Pyrv_kinase-like_dom_sf"/>
</dbReference>
<organism evidence="5 6">
    <name type="scientific">Azospirillum rugosum</name>
    <dbReference type="NCBI Taxonomy" id="416170"/>
    <lineage>
        <taxon>Bacteria</taxon>
        <taxon>Pseudomonadati</taxon>
        <taxon>Pseudomonadota</taxon>
        <taxon>Alphaproteobacteria</taxon>
        <taxon>Rhodospirillales</taxon>
        <taxon>Azospirillaceae</taxon>
        <taxon>Azospirillum</taxon>
    </lineage>
</organism>
<evidence type="ECO:0000256" key="3">
    <source>
        <dbReference type="ARBA" id="ARBA00023239"/>
    </source>
</evidence>
<reference evidence="5 6" key="1">
    <citation type="submission" date="2021-03" db="EMBL/GenBank/DDBJ databases">
        <title>Genomic Encyclopedia of Type Strains, Phase III (KMG-III): the genomes of soil and plant-associated and newly described type strains.</title>
        <authorList>
            <person name="Whitman W."/>
        </authorList>
    </citation>
    <scope>NUCLEOTIDE SEQUENCE [LARGE SCALE GENOMIC DNA]</scope>
    <source>
        <strain evidence="5 6">IMMIB AFH-6</strain>
    </source>
</reference>
<evidence type="ECO:0000256" key="2">
    <source>
        <dbReference type="ARBA" id="ARBA00022723"/>
    </source>
</evidence>
<dbReference type="PANTHER" id="PTHR30502:SF0">
    <property type="entry name" value="PHOSPHOENOLPYRUVATE CARBOXYLASE FAMILY PROTEIN"/>
    <property type="match status" value="1"/>
</dbReference>
<proteinExistence type="inferred from homology"/>
<keyword evidence="3" id="KW-0456">Lyase</keyword>
<dbReference type="InterPro" id="IPR015813">
    <property type="entry name" value="Pyrv/PenolPyrv_kinase-like_dom"/>
</dbReference>
<evidence type="ECO:0000313" key="6">
    <source>
        <dbReference type="Proteomes" id="UP000781958"/>
    </source>
</evidence>
<feature type="domain" description="HpcH/HpaI aldolase/citrate lyase" evidence="4">
    <location>
        <begin position="19"/>
        <end position="239"/>
    </location>
</feature>
<dbReference type="Proteomes" id="UP000781958">
    <property type="component" value="Unassembled WGS sequence"/>
</dbReference>
<name>A0ABS4SFN3_9PROT</name>
<protein>
    <submittedName>
        <fullName evidence="5">2-keto-3-deoxy-L-rhamnonate aldolase RhmA</fullName>
    </submittedName>
</protein>
<comment type="similarity">
    <text evidence="1">Belongs to the HpcH/HpaI aldolase family.</text>
</comment>
<dbReference type="PANTHER" id="PTHR30502">
    <property type="entry name" value="2-KETO-3-DEOXY-L-RHAMNONATE ALDOLASE"/>
    <property type="match status" value="1"/>
</dbReference>
<gene>
    <name evidence="5" type="ORF">J2851_000746</name>
</gene>
<dbReference type="SUPFAM" id="SSF51621">
    <property type="entry name" value="Phosphoenolpyruvate/pyruvate domain"/>
    <property type="match status" value="1"/>
</dbReference>
<evidence type="ECO:0000313" key="5">
    <source>
        <dbReference type="EMBL" id="MBP2291004.1"/>
    </source>
</evidence>
<dbReference type="InterPro" id="IPR005000">
    <property type="entry name" value="Aldolase/citrate-lyase_domain"/>
</dbReference>